<dbReference type="EMBL" id="PCWM01000001">
    <property type="protein sequence ID" value="PIR03493.1"/>
    <property type="molecule type" value="Genomic_DNA"/>
</dbReference>
<evidence type="ECO:0000259" key="2">
    <source>
        <dbReference type="PROSITE" id="PS50093"/>
    </source>
</evidence>
<feature type="domain" description="LTD" evidence="3">
    <location>
        <begin position="17"/>
        <end position="142"/>
    </location>
</feature>
<dbReference type="PANTHER" id="PTHR37397:SF1">
    <property type="entry name" value="LTD DOMAIN-CONTAINING PROTEIN"/>
    <property type="match status" value="1"/>
</dbReference>
<dbReference type="InterPro" id="IPR013783">
    <property type="entry name" value="Ig-like_fold"/>
</dbReference>
<proteinExistence type="predicted"/>
<dbReference type="PROSITE" id="PS51841">
    <property type="entry name" value="LTD"/>
    <property type="match status" value="5"/>
</dbReference>
<dbReference type="Pfam" id="PF18911">
    <property type="entry name" value="PKD_4"/>
    <property type="match status" value="2"/>
</dbReference>
<evidence type="ECO:0000313" key="4">
    <source>
        <dbReference type="EMBL" id="PIR03493.1"/>
    </source>
</evidence>
<evidence type="ECO:0008006" key="6">
    <source>
        <dbReference type="Google" id="ProtNLM"/>
    </source>
</evidence>
<feature type="compositionally biased region" description="Low complexity" evidence="1">
    <location>
        <begin position="404"/>
        <end position="429"/>
    </location>
</feature>
<dbReference type="Gene3D" id="2.60.40.1260">
    <property type="entry name" value="Lamin Tail domain"/>
    <property type="match status" value="3"/>
</dbReference>
<feature type="domain" description="LTD" evidence="3">
    <location>
        <begin position="437"/>
        <end position="537"/>
    </location>
</feature>
<feature type="domain" description="LTD" evidence="3">
    <location>
        <begin position="831"/>
        <end position="954"/>
    </location>
</feature>
<evidence type="ECO:0000313" key="5">
    <source>
        <dbReference type="Proteomes" id="UP000229782"/>
    </source>
</evidence>
<dbReference type="InterPro" id="IPR036415">
    <property type="entry name" value="Lamin_tail_dom_sf"/>
</dbReference>
<dbReference type="AlphaFoldDB" id="A0A2H0N3L7"/>
<dbReference type="InterPro" id="IPR035986">
    <property type="entry name" value="PKD_dom_sf"/>
</dbReference>
<feature type="region of interest" description="Disordered" evidence="1">
    <location>
        <begin position="391"/>
        <end position="442"/>
    </location>
</feature>
<dbReference type="InterPro" id="IPR001322">
    <property type="entry name" value="Lamin_tail_dom"/>
</dbReference>
<dbReference type="InterPro" id="IPR000601">
    <property type="entry name" value="PKD_dom"/>
</dbReference>
<dbReference type="SUPFAM" id="SSF49299">
    <property type="entry name" value="PKD domain"/>
    <property type="match status" value="2"/>
</dbReference>
<dbReference type="CDD" id="cd00146">
    <property type="entry name" value="PKD"/>
    <property type="match status" value="2"/>
</dbReference>
<feature type="region of interest" description="Disordered" evidence="1">
    <location>
        <begin position="182"/>
        <end position="216"/>
    </location>
</feature>
<dbReference type="SUPFAM" id="SSF74853">
    <property type="entry name" value="Lamin A/C globular tail domain"/>
    <property type="match status" value="5"/>
</dbReference>
<feature type="domain" description="PKD" evidence="2">
    <location>
        <begin position="195"/>
        <end position="276"/>
    </location>
</feature>
<dbReference type="InterPro" id="IPR022409">
    <property type="entry name" value="PKD/Chitinase_dom"/>
</dbReference>
<evidence type="ECO:0000259" key="3">
    <source>
        <dbReference type="PROSITE" id="PS51841"/>
    </source>
</evidence>
<name>A0A2H0N3L7_9BACT</name>
<feature type="domain" description="LTD" evidence="3">
    <location>
        <begin position="591"/>
        <end position="704"/>
    </location>
</feature>
<evidence type="ECO:0000256" key="1">
    <source>
        <dbReference type="SAM" id="MobiDB-lite"/>
    </source>
</evidence>
<dbReference type="PROSITE" id="PS50093">
    <property type="entry name" value="PKD"/>
    <property type="match status" value="2"/>
</dbReference>
<reference evidence="4 5" key="1">
    <citation type="submission" date="2017-09" db="EMBL/GenBank/DDBJ databases">
        <title>Depth-based differentiation of microbial function through sediment-hosted aquifers and enrichment of novel symbionts in the deep terrestrial subsurface.</title>
        <authorList>
            <person name="Probst A.J."/>
            <person name="Ladd B."/>
            <person name="Jarett J.K."/>
            <person name="Geller-Mcgrath D.E."/>
            <person name="Sieber C.M."/>
            <person name="Emerson J.B."/>
            <person name="Anantharaman K."/>
            <person name="Thomas B.C."/>
            <person name="Malmstrom R."/>
            <person name="Stieglmeier M."/>
            <person name="Klingl A."/>
            <person name="Woyke T."/>
            <person name="Ryan C.M."/>
            <person name="Banfield J.F."/>
        </authorList>
    </citation>
    <scope>NUCLEOTIDE SEQUENCE [LARGE SCALE GENOMIC DNA]</scope>
    <source>
        <strain evidence="4">CG11_big_fil_rev_8_21_14_0_20_43_7</strain>
    </source>
</reference>
<feature type="domain" description="PKD" evidence="2">
    <location>
        <begin position="738"/>
        <end position="819"/>
    </location>
</feature>
<comment type="caution">
    <text evidence="4">The sequence shown here is derived from an EMBL/GenBank/DDBJ whole genome shotgun (WGS) entry which is preliminary data.</text>
</comment>
<dbReference type="SMART" id="SM00089">
    <property type="entry name" value="PKD"/>
    <property type="match status" value="2"/>
</dbReference>
<protein>
    <recommendedName>
        <fullName evidence="6">PKD domain-containing protein</fullName>
    </recommendedName>
</protein>
<sequence length="1233" mass="133334">MKQYITLLIATLSIFGSVFLFSTLVKTDAPTIVITEIGAYEGSGDEWIEIYNASSDAIDITTWHFIENNIEHGITSTDSGIRLVEPGTYGIIAQNTENFLTAYPSVSVPVFDSSWSTLNESGEEIGLRNTDGDMVEQFTYISAPDFSLERIDPLSNDYSEANWKEHPNGNTVGAENYWHVGNEHEPPNEEENEPPNALFSATPSSAEVGTPITFDASASTDDSGILSYDWNFGDEMNGTGILATHVYTTIETVSVTLTVIDDEGLSASTSTDISITLDEDDGEVKPPNSESGMLFINEFLPDPDTGETEWIELINASTSSINLTGYTLHDGVGQIASPTTTIEAGGFAVITLSANKLNNAGDLLAVQNTDGDTVDTIAFGNWENATVSAPKKGNTLARDDSGTFKETTTPTKGTANNITAPVVDTPPSSSGGGNTPPPAQTTKTYTAGVIVINELVSDPTDEQEEFVELFNTGSESIDLSGWWIEDGSEAKTMLEGSIAKNGFMVIEKPKGSLNNTGDIVILFDPNEKEIDRVTYGTWDDGNMNDNAPAPNDPLSLARRIDGLDANNDFYDFVLTDTITKGKPNNISLTIEDGSETGKVLGTKIFTSKVKITEIYPNPPGSDSNDEFIELYNTGAETTDITDWKLGDGSKKRYTLKEGTIPPGGYLVLKRSTTGIALNNSGGEEVGLYDPNGAIVEKAQYTGSAVEGQSWAKKDDGSWAWTTEVTPSEANVIAGKSAAPIIAIDGDTEVAVGELVRFDASDTTDPDTENMIFVWSFGDGGTDEGDVVEHAFNDEGTYTITLVVTDASGNSSSKDVIVIVKDRLSFVGWFNSETPVEKIEISEILPNPTGSDTTEFVELFNPTDEPIDLTDMKLDDEEGGSRAYTIPKGTVIEPKTYLVFGRQDTKLAFNNTSDSARILYPDGTVLRDIRYDDVLEGHSYVRDENDEWTWTSSITPGEATILSPPDEDKASKTTKTKSKMVKPIIHTTLERLRAEDLGDLVTVTGTVAVVPDIFGTQYFYIVGSPGVQVYLYNKDFPNLAVGDVVEITGEISETGGETRVKLSEKTDIAILEHDAMPTAKPIDIAAIGEEYEGWLIEVHGEITEIKSSYMYVDDGTDEVKVYFKRGAGINTKIYQLGDLITLTGIVSQTKTGYRLLPRSSTDIVKTGVVEGAVVRQEALKEESSKEVAEKYLTATAGGLTALLVGLIAKTRNGMLNNILISLRSTILAYIKKKK</sequence>
<accession>A0A2H0N3L7</accession>
<gene>
    <name evidence="4" type="ORF">COV60_00010</name>
</gene>
<feature type="domain" description="LTD" evidence="3">
    <location>
        <begin position="284"/>
        <end position="381"/>
    </location>
</feature>
<dbReference type="Pfam" id="PF00932">
    <property type="entry name" value="LTD"/>
    <property type="match status" value="5"/>
</dbReference>
<organism evidence="4 5">
    <name type="scientific">Candidatus Magasanikbacteria bacterium CG11_big_fil_rev_8_21_14_0_20_43_7</name>
    <dbReference type="NCBI Taxonomy" id="1974654"/>
    <lineage>
        <taxon>Bacteria</taxon>
        <taxon>Candidatus Magasanikiibacteriota</taxon>
    </lineage>
</organism>
<dbReference type="Proteomes" id="UP000229782">
    <property type="component" value="Unassembled WGS sequence"/>
</dbReference>
<dbReference type="Gene3D" id="2.60.40.10">
    <property type="entry name" value="Immunoglobulins"/>
    <property type="match status" value="2"/>
</dbReference>
<dbReference type="PANTHER" id="PTHR37397">
    <property type="entry name" value="SI:CH211-183D21.1"/>
    <property type="match status" value="1"/>
</dbReference>